<dbReference type="Proteomes" id="UP001521931">
    <property type="component" value="Unassembled WGS sequence"/>
</dbReference>
<proteinExistence type="predicted"/>
<evidence type="ECO:0000256" key="2">
    <source>
        <dbReference type="SAM" id="Phobius"/>
    </source>
</evidence>
<name>A0ABS9PXI3_9MICO</name>
<feature type="compositionally biased region" description="Basic and acidic residues" evidence="1">
    <location>
        <begin position="1"/>
        <end position="13"/>
    </location>
</feature>
<gene>
    <name evidence="3" type="ORF">MHL29_00260</name>
</gene>
<feature type="transmembrane region" description="Helical" evidence="2">
    <location>
        <begin position="37"/>
        <end position="57"/>
    </location>
</feature>
<sequence>MSDRPDVSTDAGKDPVPAPATDPSPARGGRRPIFSRFIVVGAVLGFALATGVALLLRPDPVAVSGASQTATYGIGRVMMFFGVLGGGLGALLGALVAVLLDRRR</sequence>
<feature type="region of interest" description="Disordered" evidence="1">
    <location>
        <begin position="1"/>
        <end position="30"/>
    </location>
</feature>
<keyword evidence="2" id="KW-1133">Transmembrane helix</keyword>
<accession>A0ABS9PXI3</accession>
<evidence type="ECO:0000313" key="3">
    <source>
        <dbReference type="EMBL" id="MCG7320336.1"/>
    </source>
</evidence>
<dbReference type="RefSeq" id="WP_029210782.1">
    <property type="nucleotide sequence ID" value="NZ_DAMCTM010000006.1"/>
</dbReference>
<protein>
    <recommendedName>
        <fullName evidence="5">DUF4190 domain-containing protein</fullName>
    </recommendedName>
</protein>
<keyword evidence="2" id="KW-0812">Transmembrane</keyword>
<organism evidence="3 4">
    <name type="scientific">Arsenicicoccus bolidensis</name>
    <dbReference type="NCBI Taxonomy" id="229480"/>
    <lineage>
        <taxon>Bacteria</taxon>
        <taxon>Bacillati</taxon>
        <taxon>Actinomycetota</taxon>
        <taxon>Actinomycetes</taxon>
        <taxon>Micrococcales</taxon>
        <taxon>Intrasporangiaceae</taxon>
        <taxon>Arsenicicoccus</taxon>
    </lineage>
</organism>
<evidence type="ECO:0000256" key="1">
    <source>
        <dbReference type="SAM" id="MobiDB-lite"/>
    </source>
</evidence>
<dbReference type="EMBL" id="JAKRCV010000001">
    <property type="protein sequence ID" value="MCG7320336.1"/>
    <property type="molecule type" value="Genomic_DNA"/>
</dbReference>
<keyword evidence="4" id="KW-1185">Reference proteome</keyword>
<evidence type="ECO:0000313" key="4">
    <source>
        <dbReference type="Proteomes" id="UP001521931"/>
    </source>
</evidence>
<evidence type="ECO:0008006" key="5">
    <source>
        <dbReference type="Google" id="ProtNLM"/>
    </source>
</evidence>
<reference evidence="3 4" key="1">
    <citation type="submission" date="2022-02" db="EMBL/GenBank/DDBJ databases">
        <title>Uncovering new skin microbiome diversity through culturing and metagenomics.</title>
        <authorList>
            <person name="Conlan S."/>
            <person name="Deming C."/>
            <person name="Nisc Comparative Sequencing Program N."/>
            <person name="Segre J.A."/>
        </authorList>
    </citation>
    <scope>NUCLEOTIDE SEQUENCE [LARGE SCALE GENOMIC DNA]</scope>
    <source>
        <strain evidence="3 4">ACRQZ</strain>
    </source>
</reference>
<feature type="transmembrane region" description="Helical" evidence="2">
    <location>
        <begin position="77"/>
        <end position="100"/>
    </location>
</feature>
<comment type="caution">
    <text evidence="3">The sequence shown here is derived from an EMBL/GenBank/DDBJ whole genome shotgun (WGS) entry which is preliminary data.</text>
</comment>
<keyword evidence="2" id="KW-0472">Membrane</keyword>